<protein>
    <submittedName>
        <fullName evidence="1">Uncharacterized protein</fullName>
    </submittedName>
</protein>
<evidence type="ECO:0000313" key="1">
    <source>
        <dbReference type="EMBL" id="MPN07778.1"/>
    </source>
</evidence>
<dbReference type="EMBL" id="VSSQ01053784">
    <property type="protein sequence ID" value="MPN07778.1"/>
    <property type="molecule type" value="Genomic_DNA"/>
</dbReference>
<proteinExistence type="predicted"/>
<organism evidence="1">
    <name type="scientific">bioreactor metagenome</name>
    <dbReference type="NCBI Taxonomy" id="1076179"/>
    <lineage>
        <taxon>unclassified sequences</taxon>
        <taxon>metagenomes</taxon>
        <taxon>ecological metagenomes</taxon>
    </lineage>
</organism>
<dbReference type="AlphaFoldDB" id="A0A645F0D5"/>
<sequence length="104" mass="11463">MHIVVLLFNIKAELVLICCFKDTLLSFSVSSVSLINIKARTITVIVKNILTIRFKSYVPINTKYFFEISGKNPPVKAPAANPSASNTFILVVTLCNASFPNESI</sequence>
<comment type="caution">
    <text evidence="1">The sequence shown here is derived from an EMBL/GenBank/DDBJ whole genome shotgun (WGS) entry which is preliminary data.</text>
</comment>
<reference evidence="1" key="1">
    <citation type="submission" date="2019-08" db="EMBL/GenBank/DDBJ databases">
        <authorList>
            <person name="Kucharzyk K."/>
            <person name="Murdoch R.W."/>
            <person name="Higgins S."/>
            <person name="Loffler F."/>
        </authorList>
    </citation>
    <scope>NUCLEOTIDE SEQUENCE</scope>
</reference>
<gene>
    <name evidence="1" type="ORF">SDC9_155050</name>
</gene>
<accession>A0A645F0D5</accession>
<name>A0A645F0D5_9ZZZZ</name>